<name>A0ABC9SQJ4_BACCE</name>
<proteinExistence type="predicted"/>
<evidence type="ECO:0000313" key="1">
    <source>
        <dbReference type="EMBL" id="EOQ57871.1"/>
    </source>
</evidence>
<dbReference type="RefSeq" id="WP_001057846.1">
    <property type="nucleotide sequence ID" value="NZ_KB976014.1"/>
</dbReference>
<sequence length="454" mass="50165">MNNAQANEIKIGMKLSGALAMQAMEKYKIKNVDKNGFTFWLDNGKLFGHGIGMSTHERDRDITYFLKNTFEVVGLIVEPFAKGDIVKINTNTADVLLTDGEVVEVVEYDPTKHFPIRVKKEDGREAVIIEEYATKLTESEIKAIEEQKHFKAVNALKKGDFVRITKGDRFGSNFETGDIAVVVFQEPKECGVPIRVAPLHTPTSGASEWARCKEVEIATQEDATKAKVEMVKEGAHVKIVGDKHTKPRYASHGLKNDRVIIVTGKHSDGFGIIGQADGKGFRLSIHALDFEIMTPKEVKAYKDSQVNTEKGAYLIVTGQGTKKYDIGEVVVAVGRKSNDGLYITKLDGSVEGFKYYENLRNATAAEVEDAKKELAAIKQRKMFEDLGRQEGELKKGDIVRVVNTCGGLLEVGDIGEVIQQNKPHDAQVNVSGRSSSANWATVELVTPVDHRLDQ</sequence>
<organism evidence="1 2">
    <name type="scientific">Bacillus cereus TIAC219</name>
    <dbReference type="NCBI Taxonomy" id="718222"/>
    <lineage>
        <taxon>Bacteria</taxon>
        <taxon>Bacillati</taxon>
        <taxon>Bacillota</taxon>
        <taxon>Bacilli</taxon>
        <taxon>Bacillales</taxon>
        <taxon>Bacillaceae</taxon>
        <taxon>Bacillus</taxon>
        <taxon>Bacillus cereus group</taxon>
    </lineage>
</organism>
<gene>
    <name evidence="1" type="ORF">IAY_06215</name>
</gene>
<protein>
    <recommendedName>
        <fullName evidence="3">Phage protein</fullName>
    </recommendedName>
</protein>
<comment type="caution">
    <text evidence="1">The sequence shown here is derived from an EMBL/GenBank/DDBJ whole genome shotgun (WGS) entry which is preliminary data.</text>
</comment>
<dbReference type="EMBL" id="AHCJ01000083">
    <property type="protein sequence ID" value="EOQ57871.1"/>
    <property type="molecule type" value="Genomic_DNA"/>
</dbReference>
<accession>A0ABC9SQJ4</accession>
<reference evidence="1 2" key="1">
    <citation type="submission" date="2013-01" db="EMBL/GenBank/DDBJ databases">
        <title>The Genome Sequence of Bacillus cereus TIAC219.</title>
        <authorList>
            <consortium name="The Broad Institute Genome Sequencing Platform"/>
            <consortium name="The Broad Institute Genome Sequencing Center for Infectious Disease"/>
            <person name="Feldgarden M."/>
            <person name="Van der Auwera G.A."/>
            <person name="Mahillon J."/>
            <person name="Duprez V."/>
            <person name="Timmery S."/>
            <person name="Mattelet C."/>
            <person name="Dierick K."/>
            <person name="Sun M."/>
            <person name="Yu Z."/>
            <person name="Zhu L."/>
            <person name="Hu X."/>
            <person name="Shank E.B."/>
            <person name="Swiecicka I."/>
            <person name="Hansen B.M."/>
            <person name="Andrup L."/>
            <person name="Walker B."/>
            <person name="Young S.K."/>
            <person name="Zeng Q."/>
            <person name="Gargeya S."/>
            <person name="Fitzgerald M."/>
            <person name="Haas B."/>
            <person name="Abouelleil A."/>
            <person name="Alvarado L."/>
            <person name="Arachchi H.M."/>
            <person name="Berlin A.M."/>
            <person name="Chapman S.B."/>
            <person name="Dewar J."/>
            <person name="Goldberg J."/>
            <person name="Griggs A."/>
            <person name="Gujja S."/>
            <person name="Hansen M."/>
            <person name="Howarth C."/>
            <person name="Imamovic A."/>
            <person name="Larimer J."/>
            <person name="McCowan C."/>
            <person name="Murphy C."/>
            <person name="Neiman D."/>
            <person name="Pearson M."/>
            <person name="Priest M."/>
            <person name="Roberts A."/>
            <person name="Saif S."/>
            <person name="Shea T."/>
            <person name="Sisk P."/>
            <person name="Sykes S."/>
            <person name="Wortman J."/>
            <person name="Nusbaum C."/>
            <person name="Birren B."/>
        </authorList>
    </citation>
    <scope>NUCLEOTIDE SEQUENCE [LARGE SCALE GENOMIC DNA]</scope>
    <source>
        <strain evidence="1 2">TIAC219</strain>
    </source>
</reference>
<dbReference type="AlphaFoldDB" id="A0ABC9SQJ4"/>
<evidence type="ECO:0008006" key="3">
    <source>
        <dbReference type="Google" id="ProtNLM"/>
    </source>
</evidence>
<dbReference type="Proteomes" id="UP000014060">
    <property type="component" value="Unassembled WGS sequence"/>
</dbReference>
<evidence type="ECO:0000313" key="2">
    <source>
        <dbReference type="Proteomes" id="UP000014060"/>
    </source>
</evidence>